<protein>
    <submittedName>
        <fullName evidence="1">Uncharacterized protein</fullName>
    </submittedName>
</protein>
<name>A0AAQ3XD25_PASNO</name>
<dbReference type="EMBL" id="CP144753">
    <property type="protein sequence ID" value="WVZ93311.1"/>
    <property type="molecule type" value="Genomic_DNA"/>
</dbReference>
<dbReference type="AlphaFoldDB" id="A0AAQ3XD25"/>
<keyword evidence="2" id="KW-1185">Reference proteome</keyword>
<dbReference type="Proteomes" id="UP001341281">
    <property type="component" value="Chromosome 09"/>
</dbReference>
<proteinExistence type="predicted"/>
<reference evidence="1 2" key="1">
    <citation type="submission" date="2024-02" db="EMBL/GenBank/DDBJ databases">
        <title>High-quality chromosome-scale genome assembly of Pensacola bahiagrass (Paspalum notatum Flugge var. saurae).</title>
        <authorList>
            <person name="Vega J.M."/>
            <person name="Podio M."/>
            <person name="Orjuela J."/>
            <person name="Siena L.A."/>
            <person name="Pessino S.C."/>
            <person name="Combes M.C."/>
            <person name="Mariac C."/>
            <person name="Albertini E."/>
            <person name="Pupilli F."/>
            <person name="Ortiz J.P.A."/>
            <person name="Leblanc O."/>
        </authorList>
    </citation>
    <scope>NUCLEOTIDE SEQUENCE [LARGE SCALE GENOMIC DNA]</scope>
    <source>
        <strain evidence="1">R1</strain>
        <tissue evidence="1">Leaf</tissue>
    </source>
</reference>
<sequence>MASQIRFRAGLEQPSRFFFNNEAINSPSLSEVLKNQYDILPKRGLVTYSKPYPIQRSSVRMVYITGAWIHYDLEAVGGAIPRSVLLRSEEATFSDLFSLRQRHGESERSMKALEISSDQKEGKKYVQVKMEAQFCSESTSSVSRTSHQ</sequence>
<gene>
    <name evidence="1" type="ORF">U9M48_039300</name>
</gene>
<accession>A0AAQ3XD25</accession>
<evidence type="ECO:0000313" key="1">
    <source>
        <dbReference type="EMBL" id="WVZ93311.1"/>
    </source>
</evidence>
<evidence type="ECO:0000313" key="2">
    <source>
        <dbReference type="Proteomes" id="UP001341281"/>
    </source>
</evidence>
<organism evidence="1 2">
    <name type="scientific">Paspalum notatum var. saurae</name>
    <dbReference type="NCBI Taxonomy" id="547442"/>
    <lineage>
        <taxon>Eukaryota</taxon>
        <taxon>Viridiplantae</taxon>
        <taxon>Streptophyta</taxon>
        <taxon>Embryophyta</taxon>
        <taxon>Tracheophyta</taxon>
        <taxon>Spermatophyta</taxon>
        <taxon>Magnoliopsida</taxon>
        <taxon>Liliopsida</taxon>
        <taxon>Poales</taxon>
        <taxon>Poaceae</taxon>
        <taxon>PACMAD clade</taxon>
        <taxon>Panicoideae</taxon>
        <taxon>Andropogonodae</taxon>
        <taxon>Paspaleae</taxon>
        <taxon>Paspalinae</taxon>
        <taxon>Paspalum</taxon>
    </lineage>
</organism>